<dbReference type="SMART" id="SM00530">
    <property type="entry name" value="HTH_XRE"/>
    <property type="match status" value="1"/>
</dbReference>
<proteinExistence type="predicted"/>
<dbReference type="PROSITE" id="PS50943">
    <property type="entry name" value="HTH_CROC1"/>
    <property type="match status" value="1"/>
</dbReference>
<reference evidence="2 3" key="1">
    <citation type="submission" date="2019-02" db="EMBL/GenBank/DDBJ databases">
        <title>Genomic Encyclopedia of Type Strains, Phase IV (KMG-IV): sequencing the most valuable type-strain genomes for metagenomic binning, comparative biology and taxonomic classification.</title>
        <authorList>
            <person name="Goeker M."/>
        </authorList>
    </citation>
    <scope>NUCLEOTIDE SEQUENCE [LARGE SCALE GENOMIC DNA]</scope>
    <source>
        <strain evidence="2 3">DSM 29486</strain>
    </source>
</reference>
<dbReference type="AlphaFoldDB" id="A0A4Q7PPS1"/>
<dbReference type="Pfam" id="PF01381">
    <property type="entry name" value="HTH_3"/>
    <property type="match status" value="1"/>
</dbReference>
<accession>A0A4Q7PPS1</accession>
<name>A0A4Q7PPS1_9FIRM</name>
<keyword evidence="3" id="KW-1185">Reference proteome</keyword>
<dbReference type="Proteomes" id="UP000292927">
    <property type="component" value="Unassembled WGS sequence"/>
</dbReference>
<feature type="domain" description="HTH cro/C1-type" evidence="1">
    <location>
        <begin position="7"/>
        <end position="64"/>
    </location>
</feature>
<dbReference type="Gene3D" id="1.10.260.40">
    <property type="entry name" value="lambda repressor-like DNA-binding domains"/>
    <property type="match status" value="1"/>
</dbReference>
<gene>
    <name evidence="2" type="ORF">EV209_1062</name>
</gene>
<dbReference type="SUPFAM" id="SSF47413">
    <property type="entry name" value="lambda repressor-like DNA-binding domains"/>
    <property type="match status" value="1"/>
</dbReference>
<evidence type="ECO:0000313" key="3">
    <source>
        <dbReference type="Proteomes" id="UP000292927"/>
    </source>
</evidence>
<dbReference type="CDD" id="cd00093">
    <property type="entry name" value="HTH_XRE"/>
    <property type="match status" value="1"/>
</dbReference>
<dbReference type="InterPro" id="IPR010982">
    <property type="entry name" value="Lambda_DNA-bd_dom_sf"/>
</dbReference>
<dbReference type="EMBL" id="SGXF01000001">
    <property type="protein sequence ID" value="RZT02932.1"/>
    <property type="molecule type" value="Genomic_DNA"/>
</dbReference>
<protein>
    <submittedName>
        <fullName evidence="2">Helix-turn-helix protein</fullName>
    </submittedName>
</protein>
<organism evidence="2 3">
    <name type="scientific">Cuneatibacter caecimuris</name>
    <dbReference type="NCBI Taxonomy" id="1796618"/>
    <lineage>
        <taxon>Bacteria</taxon>
        <taxon>Bacillati</taxon>
        <taxon>Bacillota</taxon>
        <taxon>Clostridia</taxon>
        <taxon>Lachnospirales</taxon>
        <taxon>Lachnospiraceae</taxon>
        <taxon>Cuneatibacter</taxon>
    </lineage>
</organism>
<dbReference type="InterPro" id="IPR001387">
    <property type="entry name" value="Cro/C1-type_HTH"/>
</dbReference>
<evidence type="ECO:0000259" key="1">
    <source>
        <dbReference type="PROSITE" id="PS50943"/>
    </source>
</evidence>
<evidence type="ECO:0000313" key="2">
    <source>
        <dbReference type="EMBL" id="RZT02932.1"/>
    </source>
</evidence>
<comment type="caution">
    <text evidence="2">The sequence shown here is derived from an EMBL/GenBank/DDBJ whole genome shotgun (WGS) entry which is preliminary data.</text>
</comment>
<sequence>MEIHERIKLLRNNMGMSQSEFGKMLGTTRDVIGNIEYNRLKRPEQKEPIYNLICEKLKVNERWLRYGEGEMFIDHLPTDEIGDIISEVIENKNDSFYKIILEAMKYYYELDEKSKQVIRKYTSGLVERIKEEEG</sequence>
<dbReference type="GO" id="GO:0003677">
    <property type="term" value="F:DNA binding"/>
    <property type="evidence" value="ECO:0007669"/>
    <property type="project" value="InterPro"/>
</dbReference>